<comment type="caution">
    <text evidence="1">The sequence shown here is derived from an EMBL/GenBank/DDBJ whole genome shotgun (WGS) entry which is preliminary data.</text>
</comment>
<sequence length="365" mass="41009">MTTEYPSRPPRYLRPALAVARHYTDAAHRASHEPFDHSLDLLPHTALSRRYGWSHHGLMLPNLPDPHRYLSLMVMCGTTGLQAFDFPHEAAPDDPQDIIVASASSGAENAYAREVLSIERDGRFARDHAEFGTLATISGTHPDFEIRLHAGDLDARVTMRCRPETTWFVRSPVWRHIGHVGRYEGEVTHRGVVTPVSGVGNLEYARSVSPYVVLRRASRRRLPLQWFSYHVVDVPGERQILFTQLGAFGAIVETNAIFRSMDGTPDRKVHGGYHRVLETDDAPTVDAYGNARLLPRTFEFGCDGMTVVGTYDCPQRFAIGRGYISGYSAQVRLDGEEFTTRGYSEHIDERVPPHRSPGRRVAPIR</sequence>
<evidence type="ECO:0000313" key="2">
    <source>
        <dbReference type="Proteomes" id="UP000035021"/>
    </source>
</evidence>
<dbReference type="Proteomes" id="UP000035021">
    <property type="component" value="Unassembled WGS sequence"/>
</dbReference>
<dbReference type="EMBL" id="BAOQ01000011">
    <property type="protein sequence ID" value="GAC83368.1"/>
    <property type="molecule type" value="Genomic_DNA"/>
</dbReference>
<name>A0ABQ0IIF3_9ACTN</name>
<dbReference type="InterPro" id="IPR046611">
    <property type="entry name" value="DUF6670"/>
</dbReference>
<keyword evidence="2" id="KW-1185">Reference proteome</keyword>
<dbReference type="RefSeq" id="WP_006899603.1">
    <property type="nucleotide sequence ID" value="NZ_BAOQ01000011.1"/>
</dbReference>
<accession>A0ABQ0IIF3</accession>
<protein>
    <submittedName>
        <fullName evidence="1">Uncharacterized protein</fullName>
    </submittedName>
</protein>
<evidence type="ECO:0000313" key="1">
    <source>
        <dbReference type="EMBL" id="GAC83368.1"/>
    </source>
</evidence>
<dbReference type="Pfam" id="PF20375">
    <property type="entry name" value="DUF6670"/>
    <property type="match status" value="1"/>
</dbReference>
<reference evidence="1 2" key="1">
    <citation type="submission" date="2013-02" db="EMBL/GenBank/DDBJ databases">
        <title>Whole genome shotgun sequence of Gordonia paraffinivorans NBRC 108238.</title>
        <authorList>
            <person name="Isaki-Nakamura S."/>
            <person name="Hosoyama A."/>
            <person name="Tsuchikane K."/>
            <person name="Ando Y."/>
            <person name="Baba S."/>
            <person name="Ohji S."/>
            <person name="Hamada M."/>
            <person name="Tamura T."/>
            <person name="Yamazoe A."/>
            <person name="Yamazaki S."/>
            <person name="Fujita N."/>
        </authorList>
    </citation>
    <scope>NUCLEOTIDE SEQUENCE [LARGE SCALE GENOMIC DNA]</scope>
    <source>
        <strain evidence="1 2">NBRC 108238</strain>
    </source>
</reference>
<proteinExistence type="predicted"/>
<gene>
    <name evidence="1" type="ORF">GP2_011_00950</name>
</gene>
<organism evidence="1 2">
    <name type="scientific">Gordonia paraffinivorans NBRC 108238</name>
    <dbReference type="NCBI Taxonomy" id="1223543"/>
    <lineage>
        <taxon>Bacteria</taxon>
        <taxon>Bacillati</taxon>
        <taxon>Actinomycetota</taxon>
        <taxon>Actinomycetes</taxon>
        <taxon>Mycobacteriales</taxon>
        <taxon>Gordoniaceae</taxon>
        <taxon>Gordonia</taxon>
    </lineage>
</organism>